<evidence type="ECO:0000313" key="3">
    <source>
        <dbReference type="Proteomes" id="UP001225596"/>
    </source>
</evidence>
<dbReference type="RefSeq" id="WP_338434807.1">
    <property type="nucleotide sequence ID" value="NZ_JAUYVH010000001.1"/>
</dbReference>
<evidence type="ECO:0000259" key="1">
    <source>
        <dbReference type="PROSITE" id="PS51787"/>
    </source>
</evidence>
<keyword evidence="3" id="KW-1185">Reference proteome</keyword>
<sequence length="208" mass="23540">MSAHTQWIPLFPLNTVLFPDGILPLKVFEARYIDMVRECLKNDMPFGIVKILAGQEVGVAAQPEKVGCLAHISQWDMQEQGILLLYVRGGQRFRILETRVLADQRLEARIETIPEETAAPVSDAHVSCATALKAVIDEIDSKGRDQHGESFVSPFARPIQLDNAAWVTNRWCEILPIPLKARQKLLELDDAQSRLEIIHQYLQQHKIV</sequence>
<dbReference type="SUPFAM" id="SSF88697">
    <property type="entry name" value="PUA domain-like"/>
    <property type="match status" value="1"/>
</dbReference>
<dbReference type="Pfam" id="PF02190">
    <property type="entry name" value="LON_substr_bdg"/>
    <property type="match status" value="1"/>
</dbReference>
<reference evidence="2 3" key="1">
    <citation type="submission" date="2023-08" db="EMBL/GenBank/DDBJ databases">
        <title>Oxalobacteraceae gen .nov., isolated from river sludge outside the plant.</title>
        <authorList>
            <person name="Zhao S.Y."/>
        </authorList>
    </citation>
    <scope>NUCLEOTIDE SEQUENCE [LARGE SCALE GENOMIC DNA]</scope>
    <source>
        <strain evidence="2 3">R-40</strain>
    </source>
</reference>
<dbReference type="Proteomes" id="UP001225596">
    <property type="component" value="Unassembled WGS sequence"/>
</dbReference>
<protein>
    <submittedName>
        <fullName evidence="2">LON peptidase substrate-binding domain-containing protein</fullName>
    </submittedName>
</protein>
<dbReference type="Gene3D" id="1.10.4060.10">
    <property type="entry name" value="BPP1347 like domain"/>
    <property type="match status" value="1"/>
</dbReference>
<dbReference type="InterPro" id="IPR046336">
    <property type="entry name" value="Lon_prtase_N_sf"/>
</dbReference>
<dbReference type="PANTHER" id="PTHR46732:SF8">
    <property type="entry name" value="ATP-DEPENDENT PROTEASE LA (LON) DOMAIN PROTEIN"/>
    <property type="match status" value="1"/>
</dbReference>
<comment type="caution">
    <text evidence="2">The sequence shown here is derived from an EMBL/GenBank/DDBJ whole genome shotgun (WGS) entry which is preliminary data.</text>
</comment>
<accession>A0ABU1BIZ2</accession>
<dbReference type="EMBL" id="JAUYVH010000001">
    <property type="protein sequence ID" value="MDQ9168978.1"/>
    <property type="molecule type" value="Genomic_DNA"/>
</dbReference>
<dbReference type="PROSITE" id="PS51787">
    <property type="entry name" value="LON_N"/>
    <property type="match status" value="1"/>
</dbReference>
<dbReference type="PANTHER" id="PTHR46732">
    <property type="entry name" value="ATP-DEPENDENT PROTEASE LA (LON) DOMAIN PROTEIN"/>
    <property type="match status" value="1"/>
</dbReference>
<gene>
    <name evidence="2" type="ORF">Q8A64_01000</name>
</gene>
<dbReference type="Gene3D" id="2.30.130.40">
    <property type="entry name" value="LON domain-like"/>
    <property type="match status" value="1"/>
</dbReference>
<evidence type="ECO:0000313" key="2">
    <source>
        <dbReference type="EMBL" id="MDQ9168978.1"/>
    </source>
</evidence>
<dbReference type="SMART" id="SM00464">
    <property type="entry name" value="LON"/>
    <property type="match status" value="1"/>
</dbReference>
<dbReference type="InterPro" id="IPR015947">
    <property type="entry name" value="PUA-like_sf"/>
</dbReference>
<proteinExistence type="predicted"/>
<name>A0ABU1BIZ2_9BURK</name>
<feature type="domain" description="Lon N-terminal" evidence="1">
    <location>
        <begin position="5"/>
        <end position="206"/>
    </location>
</feature>
<dbReference type="InterPro" id="IPR003111">
    <property type="entry name" value="Lon_prtase_N"/>
</dbReference>
<organism evidence="2 3">
    <name type="scientific">Keguizhuia sedimenti</name>
    <dbReference type="NCBI Taxonomy" id="3064264"/>
    <lineage>
        <taxon>Bacteria</taxon>
        <taxon>Pseudomonadati</taxon>
        <taxon>Pseudomonadota</taxon>
        <taxon>Betaproteobacteria</taxon>
        <taxon>Burkholderiales</taxon>
        <taxon>Oxalobacteraceae</taxon>
        <taxon>Keguizhuia</taxon>
    </lineage>
</organism>